<dbReference type="PANTHER" id="PTHR12830">
    <property type="entry name" value="ANAPHASE-PROMOTING COMPLEX SUBUNIT 5"/>
    <property type="match status" value="1"/>
</dbReference>
<comment type="similarity">
    <text evidence="1">Belongs to the APC5 family.</text>
</comment>
<dbReference type="EMBL" id="ML213505">
    <property type="protein sequence ID" value="TFK54918.1"/>
    <property type="molecule type" value="Genomic_DNA"/>
</dbReference>
<dbReference type="Proteomes" id="UP000305948">
    <property type="component" value="Unassembled WGS sequence"/>
</dbReference>
<protein>
    <recommendedName>
        <fullName evidence="2">Anaphase-promoting complex subunit 5</fullName>
    </recommendedName>
</protein>
<evidence type="ECO:0000259" key="8">
    <source>
        <dbReference type="Pfam" id="PF12862"/>
    </source>
</evidence>
<dbReference type="GO" id="GO:0051301">
    <property type="term" value="P:cell division"/>
    <property type="evidence" value="ECO:0007669"/>
    <property type="project" value="UniProtKB-KW"/>
</dbReference>
<dbReference type="PANTHER" id="PTHR12830:SF9">
    <property type="entry name" value="ANAPHASE-PROMOTING COMPLEX SUBUNIT 5"/>
    <property type="match status" value="1"/>
</dbReference>
<evidence type="ECO:0000256" key="4">
    <source>
        <dbReference type="ARBA" id="ARBA00022776"/>
    </source>
</evidence>
<organism evidence="9 10">
    <name type="scientific">Heliocybe sulcata</name>
    <dbReference type="NCBI Taxonomy" id="5364"/>
    <lineage>
        <taxon>Eukaryota</taxon>
        <taxon>Fungi</taxon>
        <taxon>Dikarya</taxon>
        <taxon>Basidiomycota</taxon>
        <taxon>Agaricomycotina</taxon>
        <taxon>Agaricomycetes</taxon>
        <taxon>Gloeophyllales</taxon>
        <taxon>Gloeophyllaceae</taxon>
        <taxon>Heliocybe</taxon>
    </lineage>
</organism>
<dbReference type="GO" id="GO:0070979">
    <property type="term" value="P:protein K11-linked ubiquitination"/>
    <property type="evidence" value="ECO:0007669"/>
    <property type="project" value="TreeGrafter"/>
</dbReference>
<keyword evidence="7" id="KW-0175">Coiled coil</keyword>
<accession>A0A5C3NFV6</accession>
<evidence type="ECO:0000256" key="2">
    <source>
        <dbReference type="ARBA" id="ARBA00016066"/>
    </source>
</evidence>
<keyword evidence="5" id="KW-0833">Ubl conjugation pathway</keyword>
<dbReference type="AlphaFoldDB" id="A0A5C3NFV6"/>
<dbReference type="InterPro" id="IPR026000">
    <property type="entry name" value="Apc5_dom"/>
</dbReference>
<feature type="domain" description="Anaphase-promoting complex subunit 5" evidence="8">
    <location>
        <begin position="204"/>
        <end position="291"/>
    </location>
</feature>
<evidence type="ECO:0000313" key="9">
    <source>
        <dbReference type="EMBL" id="TFK54918.1"/>
    </source>
</evidence>
<name>A0A5C3NFV6_9AGAM</name>
<evidence type="ECO:0000256" key="7">
    <source>
        <dbReference type="SAM" id="Coils"/>
    </source>
</evidence>
<dbReference type="GO" id="GO:0005680">
    <property type="term" value="C:anaphase-promoting complex"/>
    <property type="evidence" value="ECO:0007669"/>
    <property type="project" value="InterPro"/>
</dbReference>
<keyword evidence="3" id="KW-0132">Cell division</keyword>
<evidence type="ECO:0000313" key="10">
    <source>
        <dbReference type="Proteomes" id="UP000305948"/>
    </source>
</evidence>
<keyword evidence="4" id="KW-0498">Mitosis</keyword>
<dbReference type="GO" id="GO:0045842">
    <property type="term" value="P:positive regulation of mitotic metaphase/anaphase transition"/>
    <property type="evidence" value="ECO:0007669"/>
    <property type="project" value="TreeGrafter"/>
</dbReference>
<evidence type="ECO:0000256" key="6">
    <source>
        <dbReference type="ARBA" id="ARBA00023306"/>
    </source>
</evidence>
<feature type="coiled-coil region" evidence="7">
    <location>
        <begin position="257"/>
        <end position="288"/>
    </location>
</feature>
<dbReference type="GO" id="GO:0031145">
    <property type="term" value="P:anaphase-promoting complex-dependent catabolic process"/>
    <property type="evidence" value="ECO:0007669"/>
    <property type="project" value="TreeGrafter"/>
</dbReference>
<evidence type="ECO:0000256" key="1">
    <source>
        <dbReference type="ARBA" id="ARBA00007450"/>
    </source>
</evidence>
<sequence>MEGPPLPDNSGPPLPTPLTHVLRPHHIGILSVLMLTFKEEYETRALSPPFLLHVYRILLYDIAEVEEPKPWHQLIKEISSGPTADVGDVRYDAHYLIEALKDVHMDLRTPDELSLFMQGVPMLFMERDEETRRSPFGFFCRRCYITFLKMSFVGIVNLQRDYQAWRNGDANVGYATAPLDRLNNDTLLFRTKHDLKLFAQPEAYAAFEKASDVADVGEAVESLRRFFEQYFHGKRDSGYRHHALIHLVRFYYQRRELAAAKELIDEAIETARRANDTASAEYAKALRARLPHKEPWRRPVLNMVEPNIHPYEVLFDVKKLMQVEFEQPLSASFERIVEGVGVFDNWAEQENTPQSDVEQWGQHAVQSLVWNAAGCTQLSNIEENIVIAFTEVAGDDNNRITVLLNRAYKTARQGQYDEALCMLLEPDVWRGLTMSDYELWANEIWHILVLRASRRGQTRLFREYLRPKRPMGVYRSRDYFLELGGPRSSKIRDPLHEVIYSLNCGQGTSSVEPLLTSLWDSEFQCRFGSYRTGITLLADMGMQFGMAKRSKKILQDIMPQVINGDDLEQRALACFTMARCVIAAGDTESEIFDIRVLPWLNRTTDPGLEEAVEYLKMAEDDYETLEMHTALTKVRYLLAVLYNSMGREGDRDEAAERHHDSSISLIQNGSEALDTEVHEIWTLVTDAGAALSMR</sequence>
<dbReference type="STRING" id="5364.A0A5C3NFV6"/>
<dbReference type="Pfam" id="PF12862">
    <property type="entry name" value="ANAPC5"/>
    <property type="match status" value="1"/>
</dbReference>
<keyword evidence="6" id="KW-0131">Cell cycle</keyword>
<evidence type="ECO:0000256" key="5">
    <source>
        <dbReference type="ARBA" id="ARBA00022786"/>
    </source>
</evidence>
<dbReference type="OrthoDB" id="2504561at2759"/>
<gene>
    <name evidence="9" type="ORF">OE88DRAFT_1710679</name>
</gene>
<dbReference type="InterPro" id="IPR037679">
    <property type="entry name" value="Apc5"/>
</dbReference>
<reference evidence="9 10" key="1">
    <citation type="journal article" date="2019" name="Nat. Ecol. Evol.">
        <title>Megaphylogeny resolves global patterns of mushroom evolution.</title>
        <authorList>
            <person name="Varga T."/>
            <person name="Krizsan K."/>
            <person name="Foldi C."/>
            <person name="Dima B."/>
            <person name="Sanchez-Garcia M."/>
            <person name="Sanchez-Ramirez S."/>
            <person name="Szollosi G.J."/>
            <person name="Szarkandi J.G."/>
            <person name="Papp V."/>
            <person name="Albert L."/>
            <person name="Andreopoulos W."/>
            <person name="Angelini C."/>
            <person name="Antonin V."/>
            <person name="Barry K.W."/>
            <person name="Bougher N.L."/>
            <person name="Buchanan P."/>
            <person name="Buyck B."/>
            <person name="Bense V."/>
            <person name="Catcheside P."/>
            <person name="Chovatia M."/>
            <person name="Cooper J."/>
            <person name="Damon W."/>
            <person name="Desjardin D."/>
            <person name="Finy P."/>
            <person name="Geml J."/>
            <person name="Haridas S."/>
            <person name="Hughes K."/>
            <person name="Justo A."/>
            <person name="Karasinski D."/>
            <person name="Kautmanova I."/>
            <person name="Kiss B."/>
            <person name="Kocsube S."/>
            <person name="Kotiranta H."/>
            <person name="LaButti K.M."/>
            <person name="Lechner B.E."/>
            <person name="Liimatainen K."/>
            <person name="Lipzen A."/>
            <person name="Lukacs Z."/>
            <person name="Mihaltcheva S."/>
            <person name="Morgado L.N."/>
            <person name="Niskanen T."/>
            <person name="Noordeloos M.E."/>
            <person name="Ohm R.A."/>
            <person name="Ortiz-Santana B."/>
            <person name="Ovrebo C."/>
            <person name="Racz N."/>
            <person name="Riley R."/>
            <person name="Savchenko A."/>
            <person name="Shiryaev A."/>
            <person name="Soop K."/>
            <person name="Spirin V."/>
            <person name="Szebenyi C."/>
            <person name="Tomsovsky M."/>
            <person name="Tulloss R.E."/>
            <person name="Uehling J."/>
            <person name="Grigoriev I.V."/>
            <person name="Vagvolgyi C."/>
            <person name="Papp T."/>
            <person name="Martin F.M."/>
            <person name="Miettinen O."/>
            <person name="Hibbett D.S."/>
            <person name="Nagy L.G."/>
        </authorList>
    </citation>
    <scope>NUCLEOTIDE SEQUENCE [LARGE SCALE GENOMIC DNA]</scope>
    <source>
        <strain evidence="9 10">OMC1185</strain>
    </source>
</reference>
<evidence type="ECO:0000256" key="3">
    <source>
        <dbReference type="ARBA" id="ARBA00022618"/>
    </source>
</evidence>
<keyword evidence="10" id="KW-1185">Reference proteome</keyword>
<proteinExistence type="inferred from homology"/>